<accession>A0A9P6DRK0</accession>
<evidence type="ECO:0000313" key="2">
    <source>
        <dbReference type="EMBL" id="KAF9508493.1"/>
    </source>
</evidence>
<dbReference type="EMBL" id="MU129057">
    <property type="protein sequence ID" value="KAF9508493.1"/>
    <property type="molecule type" value="Genomic_DNA"/>
</dbReference>
<comment type="caution">
    <text evidence="2">The sequence shown here is derived from an EMBL/GenBank/DDBJ whole genome shotgun (WGS) entry which is preliminary data.</text>
</comment>
<keyword evidence="3" id="KW-1185">Reference proteome</keyword>
<proteinExistence type="predicted"/>
<dbReference type="AlphaFoldDB" id="A0A9P6DRK0"/>
<organism evidence="2 3">
    <name type="scientific">Hydnum rufescens UP504</name>
    <dbReference type="NCBI Taxonomy" id="1448309"/>
    <lineage>
        <taxon>Eukaryota</taxon>
        <taxon>Fungi</taxon>
        <taxon>Dikarya</taxon>
        <taxon>Basidiomycota</taxon>
        <taxon>Agaricomycotina</taxon>
        <taxon>Agaricomycetes</taxon>
        <taxon>Cantharellales</taxon>
        <taxon>Hydnaceae</taxon>
        <taxon>Hydnum</taxon>
    </lineage>
</organism>
<dbReference type="Proteomes" id="UP000886523">
    <property type="component" value="Unassembled WGS sequence"/>
</dbReference>
<protein>
    <submittedName>
        <fullName evidence="2">Uncharacterized protein</fullName>
    </submittedName>
</protein>
<sequence length="59" mass="6478">MGIPCTIITRMNRVPVRRSLPLSLPPQHSPQSSTLQSHTYGRAGSGYPPPSQLSERAQH</sequence>
<feature type="region of interest" description="Disordered" evidence="1">
    <location>
        <begin position="20"/>
        <end position="59"/>
    </location>
</feature>
<feature type="compositionally biased region" description="Low complexity" evidence="1">
    <location>
        <begin position="29"/>
        <end position="39"/>
    </location>
</feature>
<reference evidence="2" key="1">
    <citation type="journal article" date="2020" name="Nat. Commun.">
        <title>Large-scale genome sequencing of mycorrhizal fungi provides insights into the early evolution of symbiotic traits.</title>
        <authorList>
            <person name="Miyauchi S."/>
            <person name="Kiss E."/>
            <person name="Kuo A."/>
            <person name="Drula E."/>
            <person name="Kohler A."/>
            <person name="Sanchez-Garcia M."/>
            <person name="Morin E."/>
            <person name="Andreopoulos B."/>
            <person name="Barry K.W."/>
            <person name="Bonito G."/>
            <person name="Buee M."/>
            <person name="Carver A."/>
            <person name="Chen C."/>
            <person name="Cichocki N."/>
            <person name="Clum A."/>
            <person name="Culley D."/>
            <person name="Crous P.W."/>
            <person name="Fauchery L."/>
            <person name="Girlanda M."/>
            <person name="Hayes R.D."/>
            <person name="Keri Z."/>
            <person name="LaButti K."/>
            <person name="Lipzen A."/>
            <person name="Lombard V."/>
            <person name="Magnuson J."/>
            <person name="Maillard F."/>
            <person name="Murat C."/>
            <person name="Nolan M."/>
            <person name="Ohm R.A."/>
            <person name="Pangilinan J."/>
            <person name="Pereira M.F."/>
            <person name="Perotto S."/>
            <person name="Peter M."/>
            <person name="Pfister S."/>
            <person name="Riley R."/>
            <person name="Sitrit Y."/>
            <person name="Stielow J.B."/>
            <person name="Szollosi G."/>
            <person name="Zifcakova L."/>
            <person name="Stursova M."/>
            <person name="Spatafora J.W."/>
            <person name="Tedersoo L."/>
            <person name="Vaario L.M."/>
            <person name="Yamada A."/>
            <person name="Yan M."/>
            <person name="Wang P."/>
            <person name="Xu J."/>
            <person name="Bruns T."/>
            <person name="Baldrian P."/>
            <person name="Vilgalys R."/>
            <person name="Dunand C."/>
            <person name="Henrissat B."/>
            <person name="Grigoriev I.V."/>
            <person name="Hibbett D."/>
            <person name="Nagy L.G."/>
            <person name="Martin F.M."/>
        </authorList>
    </citation>
    <scope>NUCLEOTIDE SEQUENCE</scope>
    <source>
        <strain evidence="2">UP504</strain>
    </source>
</reference>
<gene>
    <name evidence="2" type="ORF">BS47DRAFT_1350237</name>
</gene>
<evidence type="ECO:0000256" key="1">
    <source>
        <dbReference type="SAM" id="MobiDB-lite"/>
    </source>
</evidence>
<evidence type="ECO:0000313" key="3">
    <source>
        <dbReference type="Proteomes" id="UP000886523"/>
    </source>
</evidence>
<name>A0A9P6DRK0_9AGAM</name>